<feature type="compositionally biased region" description="Gly residues" evidence="1">
    <location>
        <begin position="106"/>
        <end position="118"/>
    </location>
</feature>
<comment type="caution">
    <text evidence="2">The sequence shown here is derived from an EMBL/GenBank/DDBJ whole genome shotgun (WGS) entry which is preliminary data.</text>
</comment>
<evidence type="ECO:0000313" key="3">
    <source>
        <dbReference type="Proteomes" id="UP000770661"/>
    </source>
</evidence>
<name>A0A8J5CG04_CHIOP</name>
<feature type="compositionally biased region" description="Pro residues" evidence="1">
    <location>
        <begin position="68"/>
        <end position="78"/>
    </location>
</feature>
<accession>A0A8J5CG04</accession>
<sequence>MGQNRLSGLSIISINQEIGKQLSYDEVINDFASKKSQKAEILKTDHAILASRATRAGGVAAAPSSHPYAPPGPRPPPAVQDTTQTDTRRSSTSTRYIHNVHKQMHGAGGWRGPGGAGEPGPIAAASGGLRRLASLVVSAGPAAQEGHGAPLPTPRHTRPPVSKPREHKRGAAWGTWRRSGGQGRHSPQHTARPLAGRSARPHAVPRPITGGLKGGSAAQQAGHPGAVLCAGGSAACCDPSLNSCSEAMQQQQQQQ</sequence>
<dbReference type="Proteomes" id="UP000770661">
    <property type="component" value="Unassembled WGS sequence"/>
</dbReference>
<gene>
    <name evidence="2" type="ORF">GWK47_047977</name>
</gene>
<feature type="region of interest" description="Disordered" evidence="1">
    <location>
        <begin position="140"/>
        <end position="225"/>
    </location>
</feature>
<evidence type="ECO:0000313" key="2">
    <source>
        <dbReference type="EMBL" id="KAG0720693.1"/>
    </source>
</evidence>
<dbReference type="AlphaFoldDB" id="A0A8J5CG04"/>
<organism evidence="2 3">
    <name type="scientific">Chionoecetes opilio</name>
    <name type="common">Atlantic snow crab</name>
    <name type="synonym">Cancer opilio</name>
    <dbReference type="NCBI Taxonomy" id="41210"/>
    <lineage>
        <taxon>Eukaryota</taxon>
        <taxon>Metazoa</taxon>
        <taxon>Ecdysozoa</taxon>
        <taxon>Arthropoda</taxon>
        <taxon>Crustacea</taxon>
        <taxon>Multicrustacea</taxon>
        <taxon>Malacostraca</taxon>
        <taxon>Eumalacostraca</taxon>
        <taxon>Eucarida</taxon>
        <taxon>Decapoda</taxon>
        <taxon>Pleocyemata</taxon>
        <taxon>Brachyura</taxon>
        <taxon>Eubrachyura</taxon>
        <taxon>Majoidea</taxon>
        <taxon>Majidae</taxon>
        <taxon>Chionoecetes</taxon>
    </lineage>
</organism>
<keyword evidence="3" id="KW-1185">Reference proteome</keyword>
<feature type="region of interest" description="Disordered" evidence="1">
    <location>
        <begin position="55"/>
        <end position="93"/>
    </location>
</feature>
<proteinExistence type="predicted"/>
<evidence type="ECO:0000256" key="1">
    <source>
        <dbReference type="SAM" id="MobiDB-lite"/>
    </source>
</evidence>
<protein>
    <submittedName>
        <fullName evidence="2">Uncharacterized protein</fullName>
    </submittedName>
</protein>
<dbReference type="EMBL" id="JACEEZ010012423">
    <property type="protein sequence ID" value="KAG0720693.1"/>
    <property type="molecule type" value="Genomic_DNA"/>
</dbReference>
<feature type="region of interest" description="Disordered" evidence="1">
    <location>
        <begin position="106"/>
        <end position="125"/>
    </location>
</feature>
<reference evidence="2" key="1">
    <citation type="submission" date="2020-07" db="EMBL/GenBank/DDBJ databases">
        <title>The High-quality genome of the commercially important snow crab, Chionoecetes opilio.</title>
        <authorList>
            <person name="Jeong J.-H."/>
            <person name="Ryu S."/>
        </authorList>
    </citation>
    <scope>NUCLEOTIDE SEQUENCE</scope>
    <source>
        <strain evidence="2">MADBK_172401_WGS</strain>
        <tissue evidence="2">Digestive gland</tissue>
    </source>
</reference>
<feature type="compositionally biased region" description="Low complexity" evidence="1">
    <location>
        <begin position="80"/>
        <end position="93"/>
    </location>
</feature>